<sequence length="223" mass="26164">MIFRLSPLNIDILLWIVDNLISLVFYSNKIDTELGLPDKLKEISFEKYQEVRGRVLAFKTSVLFDENTELILTASDINALHLEVYLEYLKEPIINKTGSRLTCFDIQDDEVIMEEIFPLFVFKFKKHLYIQKGIKFTLQDGKVYESYRLISNFNKVVYSFNYKPVESYLSSNIIDFILGYKSEDIFTTKLLESKRIKNSKEADATVRKLKSIRVRDNKLILES</sequence>
<protein>
    <submittedName>
        <fullName evidence="1">Uncharacterized protein</fullName>
    </submittedName>
</protein>
<accession>A0A951QSP4</accession>
<organism evidence="1 2">
    <name type="scientific">Cyanomargarita calcarea GSE-NOS-MK-12-04C</name>
    <dbReference type="NCBI Taxonomy" id="2839659"/>
    <lineage>
        <taxon>Bacteria</taxon>
        <taxon>Bacillati</taxon>
        <taxon>Cyanobacteriota</taxon>
        <taxon>Cyanophyceae</taxon>
        <taxon>Nostocales</taxon>
        <taxon>Cyanomargaritaceae</taxon>
        <taxon>Cyanomargarita</taxon>
    </lineage>
</organism>
<reference evidence="1" key="2">
    <citation type="journal article" date="2022" name="Microbiol. Resour. Announc.">
        <title>Metagenome Sequencing to Explore Phylogenomics of Terrestrial Cyanobacteria.</title>
        <authorList>
            <person name="Ward R.D."/>
            <person name="Stajich J.E."/>
            <person name="Johansen J.R."/>
            <person name="Huntemann M."/>
            <person name="Clum A."/>
            <person name="Foster B."/>
            <person name="Foster B."/>
            <person name="Roux S."/>
            <person name="Palaniappan K."/>
            <person name="Varghese N."/>
            <person name="Mukherjee S."/>
            <person name="Reddy T.B.K."/>
            <person name="Daum C."/>
            <person name="Copeland A."/>
            <person name="Chen I.A."/>
            <person name="Ivanova N.N."/>
            <person name="Kyrpides N.C."/>
            <person name="Shapiro N."/>
            <person name="Eloe-Fadrosh E.A."/>
            <person name="Pietrasiak N."/>
        </authorList>
    </citation>
    <scope>NUCLEOTIDE SEQUENCE</scope>
    <source>
        <strain evidence="1">GSE-NOS-MK-12-04C</strain>
    </source>
</reference>
<dbReference type="Proteomes" id="UP000729701">
    <property type="component" value="Unassembled WGS sequence"/>
</dbReference>
<evidence type="ECO:0000313" key="2">
    <source>
        <dbReference type="Proteomes" id="UP000729701"/>
    </source>
</evidence>
<reference evidence="1" key="1">
    <citation type="submission" date="2021-05" db="EMBL/GenBank/DDBJ databases">
        <authorList>
            <person name="Pietrasiak N."/>
            <person name="Ward R."/>
            <person name="Stajich J.E."/>
            <person name="Kurbessoian T."/>
        </authorList>
    </citation>
    <scope>NUCLEOTIDE SEQUENCE</scope>
    <source>
        <strain evidence="1">GSE-NOS-MK-12-04C</strain>
    </source>
</reference>
<dbReference type="EMBL" id="JAHHGZ010000045">
    <property type="protein sequence ID" value="MBW4671447.1"/>
    <property type="molecule type" value="Genomic_DNA"/>
</dbReference>
<dbReference type="AlphaFoldDB" id="A0A951QSP4"/>
<proteinExistence type="predicted"/>
<comment type="caution">
    <text evidence="1">The sequence shown here is derived from an EMBL/GenBank/DDBJ whole genome shotgun (WGS) entry which is preliminary data.</text>
</comment>
<evidence type="ECO:0000313" key="1">
    <source>
        <dbReference type="EMBL" id="MBW4671447.1"/>
    </source>
</evidence>
<name>A0A951QSP4_9CYAN</name>
<gene>
    <name evidence="1" type="ORF">KME60_29500</name>
</gene>